<reference evidence="1 2" key="1">
    <citation type="submission" date="2024-09" db="EMBL/GenBank/DDBJ databases">
        <authorList>
            <person name="Sun Q."/>
            <person name="Mori K."/>
        </authorList>
    </citation>
    <scope>NUCLEOTIDE SEQUENCE [LARGE SCALE GENOMIC DNA]</scope>
    <source>
        <strain evidence="1 2">KCTC 23076</strain>
    </source>
</reference>
<dbReference type="Proteomes" id="UP001589896">
    <property type="component" value="Unassembled WGS sequence"/>
</dbReference>
<dbReference type="Gene3D" id="3.40.50.12580">
    <property type="match status" value="1"/>
</dbReference>
<protein>
    <submittedName>
        <fullName evidence="1">CDP-glycerol glycerophosphotransferase family protein</fullName>
    </submittedName>
</protein>
<organism evidence="1 2">
    <name type="scientific">Lysobacter korlensis</name>
    <dbReference type="NCBI Taxonomy" id="553636"/>
    <lineage>
        <taxon>Bacteria</taxon>
        <taxon>Pseudomonadati</taxon>
        <taxon>Pseudomonadota</taxon>
        <taxon>Gammaproteobacteria</taxon>
        <taxon>Lysobacterales</taxon>
        <taxon>Lysobacteraceae</taxon>
        <taxon>Lysobacter</taxon>
    </lineage>
</organism>
<dbReference type="RefSeq" id="WP_386676376.1">
    <property type="nucleotide sequence ID" value="NZ_JBHLTG010000013.1"/>
</dbReference>
<sequence>MSLSLVVARRHILRWVLSVVRRSPIFPRTVVNRHGDDDALAGKSFDESVMVYFPGAPDSLYQVLPWLGPLRLLHHRHPVVIVCQDSRVAAELRRRTEIRVVTIARYGRLDDLLQRSDVKLALYVSHTPRNFECLRFTSLIHVYLGHGDSDKGVSASNQLKAYDYAMVPGQAAVDRIAARLIHYDVAERCIVIGHPQRAAYDDRRDAADERCTVLYAPTWEGAQPSVAYSSLVSHGPAMVRSLLADPRFRVVFRPHPLSGVTSGLYSRADKEIAAAIREALRTSPSAGHRTVRADDEPLETSFAAADLLVCDVSAVATAWLTTGRPIVVTIPASPHAAPADSGLLAAVPRLTAEQSQDAADLLWREHEHDTAAESRGRLADYYFAETGSEDPAGKFITACTELIGIRDTARMRLLEMGGGAV</sequence>
<name>A0ABV6RZH7_9GAMM</name>
<accession>A0ABV6RZH7</accession>
<gene>
    <name evidence="1" type="ORF">ACFFGH_31580</name>
</gene>
<dbReference type="InterPro" id="IPR043148">
    <property type="entry name" value="TagF_C"/>
</dbReference>
<evidence type="ECO:0000313" key="1">
    <source>
        <dbReference type="EMBL" id="MFC0682394.1"/>
    </source>
</evidence>
<dbReference type="EMBL" id="JBHLTG010000013">
    <property type="protein sequence ID" value="MFC0682394.1"/>
    <property type="molecule type" value="Genomic_DNA"/>
</dbReference>
<comment type="caution">
    <text evidence="1">The sequence shown here is derived from an EMBL/GenBank/DDBJ whole genome shotgun (WGS) entry which is preliminary data.</text>
</comment>
<evidence type="ECO:0000313" key="2">
    <source>
        <dbReference type="Proteomes" id="UP001589896"/>
    </source>
</evidence>
<keyword evidence="2" id="KW-1185">Reference proteome</keyword>
<dbReference type="Pfam" id="PF04464">
    <property type="entry name" value="Glyphos_transf"/>
    <property type="match status" value="1"/>
</dbReference>
<proteinExistence type="predicted"/>
<dbReference type="InterPro" id="IPR007554">
    <property type="entry name" value="Glycerophosphate_synth"/>
</dbReference>